<name>A0A372MCW2_9SPIR</name>
<dbReference type="Proteomes" id="UP000264002">
    <property type="component" value="Unassembled WGS sequence"/>
</dbReference>
<evidence type="ECO:0000256" key="1">
    <source>
        <dbReference type="ARBA" id="ARBA00004651"/>
    </source>
</evidence>
<feature type="transmembrane region" description="Helical" evidence="6">
    <location>
        <begin position="253"/>
        <end position="276"/>
    </location>
</feature>
<sequence length="471" mass="53551">MKASAKGVLQKMLYSVTANLTSLAISIILSLIVPKLLGIEQYGYWQLYTFYVSYVGFFHFGWADGLYLRYGGKYYDELDKALMHSQYWLLTFLEIFICIGIALIAFFFIRNSNKTIILIATGINCILILPRTILQFLLQTTGKVKEYARNSIIERLLYASLVLVFLFIGHQNYEFMLLADIIAKTVAMIGIAWSCRDIVFTKGVKLSLSIGEGWRNISVGIQLLIANIAGMLIIGIVRFSIEQVWDVSTFGKVSFSLTISNLVLTFISAVSIVIFPIIKRSDQSRLPVIYETVGTLLSGVMVIFLVLYYPIKVFLTLWLPQYIDAISYFSILFPLSLFEARSSLLINTYLKALRKERAMLWLNGFSVGLSLVVTGITVFWLKNLTLAIISIIFLQAVRCFVPDLFLQKEMGMKYSYEVLWDILVTIVFIACNWFVGGLQGWIIYIVIIGCVGFIRRMEFINYLNIVKGVVM</sequence>
<keyword evidence="5 6" id="KW-0472">Membrane</keyword>
<evidence type="ECO:0000313" key="8">
    <source>
        <dbReference type="Proteomes" id="UP000264002"/>
    </source>
</evidence>
<keyword evidence="4 6" id="KW-1133">Transmembrane helix</keyword>
<dbReference type="PANTHER" id="PTHR30250:SF11">
    <property type="entry name" value="O-ANTIGEN TRANSPORTER-RELATED"/>
    <property type="match status" value="1"/>
</dbReference>
<feature type="transmembrane region" description="Helical" evidence="6">
    <location>
        <begin position="359"/>
        <end position="381"/>
    </location>
</feature>
<keyword evidence="8" id="KW-1185">Reference proteome</keyword>
<dbReference type="GO" id="GO:0005886">
    <property type="term" value="C:plasma membrane"/>
    <property type="evidence" value="ECO:0007669"/>
    <property type="project" value="UniProtKB-SubCell"/>
</dbReference>
<dbReference type="AlphaFoldDB" id="A0A372MCW2"/>
<accession>A0A372MCW2</accession>
<dbReference type="EMBL" id="QUWK01000029">
    <property type="protein sequence ID" value="RFU93641.1"/>
    <property type="molecule type" value="Genomic_DNA"/>
</dbReference>
<feature type="transmembrane region" description="Helical" evidence="6">
    <location>
        <begin position="152"/>
        <end position="169"/>
    </location>
</feature>
<evidence type="ECO:0000313" key="7">
    <source>
        <dbReference type="EMBL" id="RFU93641.1"/>
    </source>
</evidence>
<gene>
    <name evidence="7" type="ORF">DYP60_13755</name>
</gene>
<feature type="transmembrane region" description="Helical" evidence="6">
    <location>
        <begin position="175"/>
        <end position="195"/>
    </location>
</feature>
<dbReference type="InterPro" id="IPR050833">
    <property type="entry name" value="Poly_Biosynth_Transport"/>
</dbReference>
<evidence type="ECO:0000256" key="5">
    <source>
        <dbReference type="ARBA" id="ARBA00023136"/>
    </source>
</evidence>
<feature type="transmembrane region" description="Helical" evidence="6">
    <location>
        <begin position="418"/>
        <end position="435"/>
    </location>
</feature>
<feature type="transmembrane region" description="Helical" evidence="6">
    <location>
        <begin position="441"/>
        <end position="457"/>
    </location>
</feature>
<feature type="transmembrane region" description="Helical" evidence="6">
    <location>
        <begin position="216"/>
        <end position="241"/>
    </location>
</feature>
<evidence type="ECO:0000256" key="3">
    <source>
        <dbReference type="ARBA" id="ARBA00022692"/>
    </source>
</evidence>
<reference evidence="7 8" key="2">
    <citation type="submission" date="2018-09" db="EMBL/GenBank/DDBJ databases">
        <title>Genome of Sphaerochaeta halotolerans strain 4-11.</title>
        <authorList>
            <person name="Nazina T.N."/>
            <person name="Sokolova D.S."/>
        </authorList>
    </citation>
    <scope>NUCLEOTIDE SEQUENCE [LARGE SCALE GENOMIC DNA]</scope>
    <source>
        <strain evidence="7 8">4-11</strain>
    </source>
</reference>
<feature type="transmembrane region" description="Helical" evidence="6">
    <location>
        <begin position="288"/>
        <end position="311"/>
    </location>
</feature>
<dbReference type="PANTHER" id="PTHR30250">
    <property type="entry name" value="PST FAMILY PREDICTED COLANIC ACID TRANSPORTER"/>
    <property type="match status" value="1"/>
</dbReference>
<comment type="caution">
    <text evidence="7">The sequence shown here is derived from an EMBL/GenBank/DDBJ whole genome shotgun (WGS) entry which is preliminary data.</text>
</comment>
<feature type="transmembrane region" description="Helical" evidence="6">
    <location>
        <begin position="115"/>
        <end position="140"/>
    </location>
</feature>
<dbReference type="RefSeq" id="WP_117331587.1">
    <property type="nucleotide sequence ID" value="NZ_QUWK01000029.1"/>
</dbReference>
<organism evidence="7 8">
    <name type="scientific">Sphaerochaeta halotolerans</name>
    <dbReference type="NCBI Taxonomy" id="2293840"/>
    <lineage>
        <taxon>Bacteria</taxon>
        <taxon>Pseudomonadati</taxon>
        <taxon>Spirochaetota</taxon>
        <taxon>Spirochaetia</taxon>
        <taxon>Spirochaetales</taxon>
        <taxon>Sphaerochaetaceae</taxon>
        <taxon>Sphaerochaeta</taxon>
    </lineage>
</organism>
<comment type="subcellular location">
    <subcellularLocation>
        <location evidence="1">Cell membrane</location>
        <topology evidence="1">Multi-pass membrane protein</topology>
    </subcellularLocation>
</comment>
<protein>
    <recommendedName>
        <fullName evidence="9">Polysaccharide biosynthesis protein</fullName>
    </recommendedName>
</protein>
<reference evidence="8" key="1">
    <citation type="submission" date="2018-08" db="EMBL/GenBank/DDBJ databases">
        <authorList>
            <person name="Grouzdev D.S."/>
            <person name="Krutkina M.S."/>
        </authorList>
    </citation>
    <scope>NUCLEOTIDE SEQUENCE [LARGE SCALE GENOMIC DNA]</scope>
    <source>
        <strain evidence="8">4-11</strain>
    </source>
</reference>
<evidence type="ECO:0008006" key="9">
    <source>
        <dbReference type="Google" id="ProtNLM"/>
    </source>
</evidence>
<feature type="transmembrane region" description="Helical" evidence="6">
    <location>
        <begin position="87"/>
        <end position="109"/>
    </location>
</feature>
<proteinExistence type="predicted"/>
<keyword evidence="2" id="KW-1003">Cell membrane</keyword>
<keyword evidence="3 6" id="KW-0812">Transmembrane</keyword>
<feature type="transmembrane region" description="Helical" evidence="6">
    <location>
        <begin position="45"/>
        <end position="67"/>
    </location>
</feature>
<evidence type="ECO:0000256" key="6">
    <source>
        <dbReference type="SAM" id="Phobius"/>
    </source>
</evidence>
<evidence type="ECO:0000256" key="4">
    <source>
        <dbReference type="ARBA" id="ARBA00022989"/>
    </source>
</evidence>
<feature type="transmembrane region" description="Helical" evidence="6">
    <location>
        <begin position="387"/>
        <end position="406"/>
    </location>
</feature>
<feature type="transmembrane region" description="Helical" evidence="6">
    <location>
        <begin position="317"/>
        <end position="338"/>
    </location>
</feature>
<feature type="transmembrane region" description="Helical" evidence="6">
    <location>
        <begin position="12"/>
        <end position="33"/>
    </location>
</feature>
<evidence type="ECO:0000256" key="2">
    <source>
        <dbReference type="ARBA" id="ARBA00022475"/>
    </source>
</evidence>